<dbReference type="PROSITE" id="PS51671">
    <property type="entry name" value="ACT"/>
    <property type="match status" value="1"/>
</dbReference>
<reference evidence="7" key="2">
    <citation type="submission" date="2012-10" db="EMBL/GenBank/DDBJ databases">
        <title>Improved high-quality draft of Thermaerobacter subterraneus C21, DSM 13965.</title>
        <authorList>
            <consortium name="DOE Joint Genome Institute"/>
            <person name="Eisen J."/>
            <person name="Huntemann M."/>
            <person name="Wei C.-L."/>
            <person name="Han J."/>
            <person name="Detter J.C."/>
            <person name="Han C."/>
            <person name="Tapia R."/>
            <person name="Chen A."/>
            <person name="Kyrpides N."/>
            <person name="Mavromatis K."/>
            <person name="Markowitz V."/>
            <person name="Szeto E."/>
            <person name="Ivanova N."/>
            <person name="Mikhailova N."/>
            <person name="Ovchinnikova G."/>
            <person name="Pagani I."/>
            <person name="Pati A."/>
            <person name="Goodwin L."/>
            <person name="Nordberg H.P."/>
            <person name="Cantor M.N."/>
            <person name="Hua S.X."/>
            <person name="Woyke T."/>
            <person name="Eisen J."/>
            <person name="Klenk H.-P."/>
        </authorList>
    </citation>
    <scope>NUCLEOTIDE SEQUENCE [LARGE SCALE GENOMIC DNA]</scope>
    <source>
        <strain evidence="7">DSM 13965</strain>
    </source>
</reference>
<accession>K6Q2A9</accession>
<dbReference type="NCBIfam" id="TIGR00119">
    <property type="entry name" value="acolac_sm"/>
    <property type="match status" value="1"/>
</dbReference>
<dbReference type="InterPro" id="IPR027271">
    <property type="entry name" value="Acetolactate_synth/TF_NikR_C"/>
</dbReference>
<dbReference type="PANTHER" id="PTHR30239:SF0">
    <property type="entry name" value="ACETOLACTATE SYNTHASE SMALL SUBUNIT 1, CHLOROPLASTIC"/>
    <property type="match status" value="1"/>
</dbReference>
<dbReference type="InterPro" id="IPR004789">
    <property type="entry name" value="Acetalactate_synth_ssu"/>
</dbReference>
<evidence type="ECO:0000259" key="6">
    <source>
        <dbReference type="PROSITE" id="PS51671"/>
    </source>
</evidence>
<evidence type="ECO:0000256" key="3">
    <source>
        <dbReference type="ARBA" id="ARBA00031510"/>
    </source>
</evidence>
<dbReference type="SUPFAM" id="SSF55021">
    <property type="entry name" value="ACT-like"/>
    <property type="match status" value="2"/>
</dbReference>
<dbReference type="NCBIfam" id="NF008864">
    <property type="entry name" value="PRK11895.1"/>
    <property type="match status" value="1"/>
</dbReference>
<dbReference type="EC" id="2.2.1.6" evidence="2"/>
<sequence length="202" mass="21081">MIHVMVLAADRPGVLRRILGVYESRRYRVRSLATGPAGPAGFVRVNLVLDEPADRAHRLAAQLARLVDVAGVEVAEPSRAVGRELALVKVLLEHPARRADLLQMAQVFRARVVDVAPRSLVLEVTGDPAKLDAFLGLAREFGPVEVMRTGVAALARGSQVLAAAVVAPAGTPGPSWEPSGEEEPLPSGAGAFSPALAAGSGP</sequence>
<proteinExistence type="predicted"/>
<evidence type="ECO:0000256" key="1">
    <source>
        <dbReference type="ARBA" id="ARBA00011744"/>
    </source>
</evidence>
<keyword evidence="7" id="KW-0808">Transferase</keyword>
<dbReference type="GO" id="GO:0005829">
    <property type="term" value="C:cytosol"/>
    <property type="evidence" value="ECO:0007669"/>
    <property type="project" value="TreeGrafter"/>
</dbReference>
<dbReference type="Pfam" id="PF10369">
    <property type="entry name" value="ALS_ss_C"/>
    <property type="match status" value="1"/>
</dbReference>
<protein>
    <recommendedName>
        <fullName evidence="2">acetolactate synthase</fullName>
        <ecNumber evidence="2">2.2.1.6</ecNumber>
    </recommendedName>
    <alternativeName>
        <fullName evidence="3">Acetohydroxy-acid synthase small subunit</fullName>
    </alternativeName>
</protein>
<comment type="subunit">
    <text evidence="1">Dimer of large and small chains.</text>
</comment>
<dbReference type="GO" id="GO:0009099">
    <property type="term" value="P:L-valine biosynthetic process"/>
    <property type="evidence" value="ECO:0007669"/>
    <property type="project" value="TreeGrafter"/>
</dbReference>
<dbReference type="InterPro" id="IPR019455">
    <property type="entry name" value="Acetolactate_synth_ssu_C"/>
</dbReference>
<reference evidence="7" key="1">
    <citation type="submission" date="2010-10" db="EMBL/GenBank/DDBJ databases">
        <authorList>
            <consortium name="US DOE Joint Genome Institute (JGI-PGF)"/>
            <person name="Lucas S."/>
            <person name="Copeland A."/>
            <person name="Lapidus A."/>
            <person name="Bruce D."/>
            <person name="Goodwin L."/>
            <person name="Pitluck S."/>
            <person name="Kyrpides N."/>
            <person name="Mavromatis K."/>
            <person name="Detter J.C."/>
            <person name="Han C."/>
            <person name="Land M."/>
            <person name="Hauser L."/>
            <person name="Markowitz V."/>
            <person name="Cheng J.-F."/>
            <person name="Hugenholtz P."/>
            <person name="Woyke T."/>
            <person name="Wu D."/>
            <person name="Pukall R."/>
            <person name="Wahrenburg C."/>
            <person name="Brambilla E."/>
            <person name="Klenk H.-P."/>
            <person name="Eisen J.A."/>
        </authorList>
    </citation>
    <scope>NUCLEOTIDE SEQUENCE [LARGE SCALE GENOMIC DNA]</scope>
    <source>
        <strain evidence="7">DSM 13965</strain>
    </source>
</reference>
<organism evidence="7 8">
    <name type="scientific">Thermaerobacter subterraneus DSM 13965</name>
    <dbReference type="NCBI Taxonomy" id="867903"/>
    <lineage>
        <taxon>Bacteria</taxon>
        <taxon>Bacillati</taxon>
        <taxon>Bacillota</taxon>
        <taxon>Clostridia</taxon>
        <taxon>Eubacteriales</taxon>
        <taxon>Clostridiales Family XVII. Incertae Sedis</taxon>
        <taxon>Thermaerobacter</taxon>
    </lineage>
</organism>
<dbReference type="Pfam" id="PF13710">
    <property type="entry name" value="ACT_5"/>
    <property type="match status" value="1"/>
</dbReference>
<dbReference type="OrthoDB" id="9787365at2"/>
<feature type="compositionally biased region" description="Low complexity" evidence="5">
    <location>
        <begin position="169"/>
        <end position="178"/>
    </location>
</feature>
<feature type="domain" description="ACT" evidence="6">
    <location>
        <begin position="3"/>
        <end position="77"/>
    </location>
</feature>
<dbReference type="EMBL" id="AENY02000002">
    <property type="protein sequence ID" value="EKP95338.1"/>
    <property type="molecule type" value="Genomic_DNA"/>
</dbReference>
<dbReference type="GO" id="GO:0009097">
    <property type="term" value="P:isoleucine biosynthetic process"/>
    <property type="evidence" value="ECO:0007669"/>
    <property type="project" value="TreeGrafter"/>
</dbReference>
<comment type="catalytic activity">
    <reaction evidence="4">
        <text>2 pyruvate + H(+) = (2S)-2-acetolactate + CO2</text>
        <dbReference type="Rhea" id="RHEA:25249"/>
        <dbReference type="ChEBI" id="CHEBI:15361"/>
        <dbReference type="ChEBI" id="CHEBI:15378"/>
        <dbReference type="ChEBI" id="CHEBI:16526"/>
        <dbReference type="ChEBI" id="CHEBI:58476"/>
        <dbReference type="EC" id="2.2.1.6"/>
    </reaction>
</comment>
<dbReference type="STRING" id="867903.ThesuDRAFT_01086"/>
<dbReference type="AlphaFoldDB" id="K6Q2A9"/>
<dbReference type="PANTHER" id="PTHR30239">
    <property type="entry name" value="ACETOLACTATE SYNTHASE SMALL SUBUNIT"/>
    <property type="match status" value="1"/>
</dbReference>
<dbReference type="eggNOG" id="COG0440">
    <property type="taxonomic scope" value="Bacteria"/>
</dbReference>
<dbReference type="Proteomes" id="UP000005710">
    <property type="component" value="Unassembled WGS sequence"/>
</dbReference>
<dbReference type="GO" id="GO:1990610">
    <property type="term" value="F:acetolactate synthase regulator activity"/>
    <property type="evidence" value="ECO:0007669"/>
    <property type="project" value="InterPro"/>
</dbReference>
<evidence type="ECO:0000256" key="5">
    <source>
        <dbReference type="SAM" id="MobiDB-lite"/>
    </source>
</evidence>
<dbReference type="Gene3D" id="3.30.70.260">
    <property type="match status" value="1"/>
</dbReference>
<evidence type="ECO:0000256" key="2">
    <source>
        <dbReference type="ARBA" id="ARBA00013145"/>
    </source>
</evidence>
<keyword evidence="8" id="KW-1185">Reference proteome</keyword>
<evidence type="ECO:0000256" key="4">
    <source>
        <dbReference type="ARBA" id="ARBA00048670"/>
    </source>
</evidence>
<gene>
    <name evidence="7" type="ORF">ThesuDRAFT_01086</name>
</gene>
<dbReference type="InterPro" id="IPR045865">
    <property type="entry name" value="ACT-like_dom_sf"/>
</dbReference>
<dbReference type="InterPro" id="IPR002912">
    <property type="entry name" value="ACT_dom"/>
</dbReference>
<dbReference type="RefSeq" id="WP_006903352.1">
    <property type="nucleotide sequence ID" value="NZ_JH976535.1"/>
</dbReference>
<name>K6Q2A9_9FIRM</name>
<dbReference type="GO" id="GO:0003984">
    <property type="term" value="F:acetolactate synthase activity"/>
    <property type="evidence" value="ECO:0007669"/>
    <property type="project" value="UniProtKB-EC"/>
</dbReference>
<dbReference type="HOGENOM" id="CLU_055003_1_3_9"/>
<feature type="region of interest" description="Disordered" evidence="5">
    <location>
        <begin position="169"/>
        <end position="202"/>
    </location>
</feature>
<dbReference type="Gene3D" id="3.30.70.1150">
    <property type="entry name" value="ACT-like. Chain A, domain 2"/>
    <property type="match status" value="1"/>
</dbReference>
<evidence type="ECO:0000313" key="8">
    <source>
        <dbReference type="Proteomes" id="UP000005710"/>
    </source>
</evidence>
<evidence type="ECO:0000313" key="7">
    <source>
        <dbReference type="EMBL" id="EKP95338.1"/>
    </source>
</evidence>
<comment type="caution">
    <text evidence="7">The sequence shown here is derived from an EMBL/GenBank/DDBJ whole genome shotgun (WGS) entry which is preliminary data.</text>
</comment>